<proteinExistence type="inferred from homology"/>
<evidence type="ECO:0000313" key="5">
    <source>
        <dbReference type="Proteomes" id="UP000034681"/>
    </source>
</evidence>
<dbReference type="InterPro" id="IPR012337">
    <property type="entry name" value="RNaseH-like_sf"/>
</dbReference>
<dbReference type="EMBL" id="AJTX02000005">
    <property type="protein sequence ID" value="KKI99518.1"/>
    <property type="molecule type" value="Genomic_DNA"/>
</dbReference>
<organism evidence="4 5">
    <name type="scientific">Prochlorothrix hollandica PCC 9006 = CALU 1027</name>
    <dbReference type="NCBI Taxonomy" id="317619"/>
    <lineage>
        <taxon>Bacteria</taxon>
        <taxon>Bacillati</taxon>
        <taxon>Cyanobacteriota</taxon>
        <taxon>Cyanophyceae</taxon>
        <taxon>Prochlorotrichales</taxon>
        <taxon>Prochlorotrichaceae</taxon>
        <taxon>Prochlorothrix</taxon>
    </lineage>
</organism>
<accession>A0A0M2PXX3</accession>
<dbReference type="AlphaFoldDB" id="A0A0M2PXX3"/>
<evidence type="ECO:0000256" key="2">
    <source>
        <dbReference type="ARBA" id="ARBA00035032"/>
    </source>
</evidence>
<dbReference type="InterPro" id="IPR003165">
    <property type="entry name" value="Piwi"/>
</dbReference>
<dbReference type="SUPFAM" id="SSF53098">
    <property type="entry name" value="Ribonuclease H-like"/>
    <property type="match status" value="1"/>
</dbReference>
<dbReference type="GO" id="GO:0003676">
    <property type="term" value="F:nucleic acid binding"/>
    <property type="evidence" value="ECO:0007669"/>
    <property type="project" value="InterPro"/>
</dbReference>
<dbReference type="PROSITE" id="PS50822">
    <property type="entry name" value="PIWI"/>
    <property type="match status" value="1"/>
</dbReference>
<gene>
    <name evidence="4" type="ORF">PROH_13095</name>
</gene>
<dbReference type="eggNOG" id="COG1431">
    <property type="taxonomic scope" value="Bacteria"/>
</dbReference>
<protein>
    <recommendedName>
        <fullName evidence="2">Protein argonaute</fullName>
    </recommendedName>
</protein>
<dbReference type="Gene3D" id="3.30.420.10">
    <property type="entry name" value="Ribonuclease H-like superfamily/Ribonuclease H"/>
    <property type="match status" value="1"/>
</dbReference>
<feature type="domain" description="Piwi" evidence="3">
    <location>
        <begin position="419"/>
        <end position="711"/>
    </location>
</feature>
<evidence type="ECO:0000259" key="3">
    <source>
        <dbReference type="PROSITE" id="PS50822"/>
    </source>
</evidence>
<comment type="similarity">
    <text evidence="1">Belongs to the argonaute family. Long pAgo subfamily.</text>
</comment>
<name>A0A0M2PXX3_PROHO</name>
<evidence type="ECO:0000256" key="1">
    <source>
        <dbReference type="ARBA" id="ARBA00035012"/>
    </source>
</evidence>
<dbReference type="Pfam" id="PF02171">
    <property type="entry name" value="Piwi"/>
    <property type="match status" value="1"/>
</dbReference>
<dbReference type="STRING" id="317619.GCA_000332315_04344"/>
<reference evidence="4" key="1">
    <citation type="submission" date="2012-04" db="EMBL/GenBank/DDBJ databases">
        <authorList>
            <person name="Borisov I.G."/>
            <person name="Ivanikova N.V."/>
            <person name="Pinevich A.V."/>
        </authorList>
    </citation>
    <scope>NUCLEOTIDE SEQUENCE</scope>
    <source>
        <strain evidence="4">CALU 1027</strain>
    </source>
</reference>
<comment type="caution">
    <text evidence="4">The sequence shown here is derived from an EMBL/GenBank/DDBJ whole genome shotgun (WGS) entry which is preliminary data.</text>
</comment>
<evidence type="ECO:0000313" key="4">
    <source>
        <dbReference type="EMBL" id="KKI99518.1"/>
    </source>
</evidence>
<dbReference type="InterPro" id="IPR036397">
    <property type="entry name" value="RNaseH_sf"/>
</dbReference>
<sequence length="724" mass="83253">MSCDRLRPLTPSDGDPIQDLRRLASQARYHLKHWLEIDTSRAALVYPPHLAWDRIAGSMARGYRSQASQAVVERLDTEPIDLADPIRSSLLFKFCNYQFNGIFKAMRSSHVLEARKRIYSLDPPKIIDNSAEALLYMTFDFNRDREGHLILVMDFAHEYRSRQSLDRWGLGNLKPRHRLSQTYDHKGCEWVGMADITIGERVAELGNRSLLDYHQEKGYLKNINPDRLDPQQRAVKIRYFNQTKEILHLPQLLQPLYDRSDLNKKTLDTLICSLTQKIEKAQKAIAAVNAKGFYCGDRLYFEPSLRHPPRLTTFVQGDRQRNLDFGVDCATNPQHRYYAEPWQGWNDQHLLQKPDRIRTQVLYPEAWEPRMKRYMQKLRETFLKFGIDLSPAGESRAYNPQDAMGLQRVCQGLPDACQLVFAFVPDSRDRSYNPHIDPYKTFKRQLHRAKLPSQMVTQDTMNQPGNSGRDQNVVFGILVKLGYLPWQLRSMPGTAQAFVGLDLGTKEGRTVGASAFVVDAHGQVIGWSSVSLQTGETFSDDSLRQILRGLFQEFELRTGNPLEHLVIHRDGTFKTRELATLKALEAELRTQGLQRLDLVEVVKQHLVRAAQRVEKNGTTTWDNPHRGWGWEHSPQEAIVLTTGKNETKISRHASPKPLLIRRRQGDTDLLVLAEQVYWLSKIHGGSSQTIRLPITTYYADRIAEVTLQGLLPPDVQREHCLYFV</sequence>
<dbReference type="Proteomes" id="UP000034681">
    <property type="component" value="Unassembled WGS sequence"/>
</dbReference>
<keyword evidence="5" id="KW-1185">Reference proteome</keyword>
<dbReference type="SMART" id="SM00950">
    <property type="entry name" value="Piwi"/>
    <property type="match status" value="1"/>
</dbReference>
<dbReference type="Gene3D" id="3.40.50.2300">
    <property type="match status" value="1"/>
</dbReference>